<sequence length="362" mass="40378">MSGYYSVAETRRIEAGGSAVMAYEPPNKRARGPNTELGLIGGSVNRAMQISKGARTSSLSAPIMLLTGHEKELFSGRFHPDGSFLASSGFDRMIFFWNTFGECENFHVMTGHTGAILDMHFSTGGEFLYTCSTDKTLSIWDTQVGVRVRKLRGHTSYVNALHPARRGPQLVVSAGDDSTVRLWDARRKTPVKTLQDHYQLTAISFNDTADQVITGGIDNVLKLWDLRKDQVVFRMHGHQDTVTGLALSHHGGLVLSNSMDGTLRVWDVRPYAPPERCVALYQGHQHNFEKNLLRCSWSPDDARISCGSADKCVYVWDFHSRRILYKLPGHLGSVNDVRFHPKEPIMLSVGSDKQIFLGEIEP</sequence>
<keyword evidence="13" id="KW-1185">Reference proteome</keyword>
<evidence type="ECO:0000256" key="2">
    <source>
        <dbReference type="ARBA" id="ARBA00022574"/>
    </source>
</evidence>
<dbReference type="RefSeq" id="XP_022653127.1">
    <property type="nucleotide sequence ID" value="XM_022797392.1"/>
</dbReference>
<proteinExistence type="predicted"/>
<dbReference type="OMA" id="IWDIRPY"/>
<dbReference type="FunFam" id="2.130.10.10:FF:000229">
    <property type="entry name" value="Small nuclear ribonucleoprotein U5 subunit 40"/>
    <property type="match status" value="1"/>
</dbReference>
<dbReference type="EnsemblMetazoa" id="XM_022797391">
    <property type="protein sequence ID" value="XP_022653126"/>
    <property type="gene ID" value="LOC111246952"/>
</dbReference>
<keyword evidence="6" id="KW-0539">Nucleus</keyword>
<feature type="repeat" description="WD" evidence="11">
    <location>
        <begin position="151"/>
        <end position="193"/>
    </location>
</feature>
<dbReference type="PANTHER" id="PTHR44006:SF1">
    <property type="entry name" value="U5 SMALL NUCLEAR RIBONUCLEOPROTEIN 40 KDA PROTEIN"/>
    <property type="match status" value="1"/>
</dbReference>
<dbReference type="EnsemblMetazoa" id="XM_022797394">
    <property type="protein sequence ID" value="XP_022653129"/>
    <property type="gene ID" value="LOC111246952"/>
</dbReference>
<dbReference type="EnsemblMetazoa" id="XM_022797389">
    <property type="protein sequence ID" value="XP_022653124"/>
    <property type="gene ID" value="LOC111246952"/>
</dbReference>
<feature type="repeat" description="WD" evidence="11">
    <location>
        <begin position="66"/>
        <end position="98"/>
    </location>
</feature>
<feature type="repeat" description="WD" evidence="11">
    <location>
        <begin position="327"/>
        <end position="362"/>
    </location>
</feature>
<comment type="function">
    <text evidence="7">Required for pre-mRNA splicing as component of the activated spliceosome. Component of the U5 small nuclear ribonucleoprotein (snRNP) complex and the U4/U6-U5 tri-snRNP complex, building blocks of the spliceosome. As a component of the minor spliceosome, involved in the splicing of U12-type introns in pre-mRNAs.</text>
</comment>
<evidence type="ECO:0000256" key="9">
    <source>
        <dbReference type="ARBA" id="ARBA00073554"/>
    </source>
</evidence>
<evidence type="ECO:0000256" key="3">
    <source>
        <dbReference type="ARBA" id="ARBA00022664"/>
    </source>
</evidence>
<evidence type="ECO:0000256" key="4">
    <source>
        <dbReference type="ARBA" id="ARBA00022737"/>
    </source>
</evidence>
<comment type="subunit">
    <text evidence="8">Component of the pre-catalytic and catalytic spliceosome complexes. Component of the postcatalytic spliceosome P complex. Part of the U5 snRNP complex. Interacts with PRPF8. Component of the U4/U6-U5 tri-snRNP complex composed of the U4, U6 and U5 snRNAs and at least PRPF3, PRPF4, PRPF6, PRPF8, PRPF31, SNRNP200, TXNL4A, WDR57, SNRNP40, DDX23, CD2BP2, PPIH, SNU13, EFTUD2, SART1 and USP39. Component of the minor spliceosome, which splices U12-type introns.</text>
</comment>
<dbReference type="GO" id="GO:0006397">
    <property type="term" value="P:mRNA processing"/>
    <property type="evidence" value="ECO:0007669"/>
    <property type="project" value="UniProtKB-KW"/>
</dbReference>
<dbReference type="InterPro" id="IPR020472">
    <property type="entry name" value="WD40_PAC1"/>
</dbReference>
<evidence type="ECO:0000256" key="10">
    <source>
        <dbReference type="ARBA" id="ARBA00075772"/>
    </source>
</evidence>
<feature type="repeat" description="WD" evidence="11">
    <location>
        <begin position="235"/>
        <end position="269"/>
    </location>
</feature>
<dbReference type="InterPro" id="IPR036322">
    <property type="entry name" value="WD40_repeat_dom_sf"/>
</dbReference>
<keyword evidence="4" id="KW-0677">Repeat</keyword>
<dbReference type="Gene3D" id="2.130.10.10">
    <property type="entry name" value="YVTN repeat-like/Quinoprotein amine dehydrogenase"/>
    <property type="match status" value="1"/>
</dbReference>
<evidence type="ECO:0000313" key="12">
    <source>
        <dbReference type="EnsemblMetazoa" id="XP_022653124"/>
    </source>
</evidence>
<keyword evidence="2 11" id="KW-0853">WD repeat</keyword>
<dbReference type="InterPro" id="IPR015943">
    <property type="entry name" value="WD40/YVTN_repeat-like_dom_sf"/>
</dbReference>
<dbReference type="GO" id="GO:0005682">
    <property type="term" value="C:U5 snRNP"/>
    <property type="evidence" value="ECO:0007669"/>
    <property type="project" value="UniProtKB-ARBA"/>
</dbReference>
<keyword evidence="3" id="KW-0507">mRNA processing</keyword>
<dbReference type="CDD" id="cd00200">
    <property type="entry name" value="WD40"/>
    <property type="match status" value="1"/>
</dbReference>
<evidence type="ECO:0000256" key="7">
    <source>
        <dbReference type="ARBA" id="ARBA00057342"/>
    </source>
</evidence>
<dbReference type="PROSITE" id="PS50082">
    <property type="entry name" value="WD_REPEATS_2"/>
    <property type="match status" value="7"/>
</dbReference>
<evidence type="ECO:0000256" key="8">
    <source>
        <dbReference type="ARBA" id="ARBA00064268"/>
    </source>
</evidence>
<dbReference type="KEGG" id="vde:111246952"/>
<feature type="repeat" description="WD" evidence="11">
    <location>
        <begin position="200"/>
        <end position="234"/>
    </location>
</feature>
<dbReference type="OrthoDB" id="1068471at2759"/>
<protein>
    <recommendedName>
        <fullName evidence="9">U5 small nuclear ribonucleoprotein 40 kDa protein</fullName>
    </recommendedName>
    <alternativeName>
        <fullName evidence="10">WD repeat-containing protein 57</fullName>
    </alternativeName>
</protein>
<dbReference type="EnsemblMetazoa" id="XM_022797392">
    <property type="protein sequence ID" value="XP_022653127"/>
    <property type="gene ID" value="LOC111246952"/>
</dbReference>
<evidence type="ECO:0000313" key="13">
    <source>
        <dbReference type="Proteomes" id="UP000594260"/>
    </source>
</evidence>
<dbReference type="RefSeq" id="XP_022653128.1">
    <property type="nucleotide sequence ID" value="XM_022797393.1"/>
</dbReference>
<dbReference type="InterPro" id="IPR001680">
    <property type="entry name" value="WD40_rpt"/>
</dbReference>
<dbReference type="InterPro" id="IPR019775">
    <property type="entry name" value="WD40_repeat_CS"/>
</dbReference>
<dbReference type="SMART" id="SM00320">
    <property type="entry name" value="WD40"/>
    <property type="match status" value="7"/>
</dbReference>
<dbReference type="RefSeq" id="XP_022653126.1">
    <property type="nucleotide sequence ID" value="XM_022797391.1"/>
</dbReference>
<evidence type="ECO:0000256" key="11">
    <source>
        <dbReference type="PROSITE-ProRule" id="PRU00221"/>
    </source>
</evidence>
<dbReference type="PRINTS" id="PR00320">
    <property type="entry name" value="GPROTEINBRPT"/>
</dbReference>
<dbReference type="Proteomes" id="UP000594260">
    <property type="component" value="Unplaced"/>
</dbReference>
<dbReference type="AlphaFoldDB" id="A0A7M7JJH9"/>
<dbReference type="RefSeq" id="XP_022653124.1">
    <property type="nucleotide sequence ID" value="XM_022797389.1"/>
</dbReference>
<dbReference type="RefSeq" id="XP_022653129.1">
    <property type="nucleotide sequence ID" value="XM_022797394.1"/>
</dbReference>
<dbReference type="SUPFAM" id="SSF50978">
    <property type="entry name" value="WD40 repeat-like"/>
    <property type="match status" value="1"/>
</dbReference>
<dbReference type="InterPro" id="IPR052234">
    <property type="entry name" value="U5_snRNP_Component"/>
</dbReference>
<dbReference type="EnsemblMetazoa" id="XM_022797393">
    <property type="protein sequence ID" value="XP_022653128"/>
    <property type="gene ID" value="LOC111246952"/>
</dbReference>
<dbReference type="GO" id="GO:0003723">
    <property type="term" value="F:RNA binding"/>
    <property type="evidence" value="ECO:0007669"/>
    <property type="project" value="TreeGrafter"/>
</dbReference>
<name>A0A7M7JJH9_VARDE</name>
<evidence type="ECO:0000256" key="1">
    <source>
        <dbReference type="ARBA" id="ARBA00004123"/>
    </source>
</evidence>
<feature type="repeat" description="WD" evidence="11">
    <location>
        <begin position="109"/>
        <end position="150"/>
    </location>
</feature>
<dbReference type="Pfam" id="PF00400">
    <property type="entry name" value="WD40"/>
    <property type="match status" value="7"/>
</dbReference>
<dbReference type="GeneID" id="111246952"/>
<dbReference type="PROSITE" id="PS00678">
    <property type="entry name" value="WD_REPEATS_1"/>
    <property type="match status" value="1"/>
</dbReference>
<comment type="subcellular location">
    <subcellularLocation>
        <location evidence="1">Nucleus</location>
    </subcellularLocation>
</comment>
<dbReference type="GO" id="GO:0000375">
    <property type="term" value="P:RNA splicing, via transesterification reactions"/>
    <property type="evidence" value="ECO:0007669"/>
    <property type="project" value="UniProtKB-ARBA"/>
</dbReference>
<keyword evidence="5" id="KW-0508">mRNA splicing</keyword>
<feature type="repeat" description="WD" evidence="11">
    <location>
        <begin position="296"/>
        <end position="326"/>
    </location>
</feature>
<organism evidence="12 13">
    <name type="scientific">Varroa destructor</name>
    <name type="common">Honeybee mite</name>
    <dbReference type="NCBI Taxonomy" id="109461"/>
    <lineage>
        <taxon>Eukaryota</taxon>
        <taxon>Metazoa</taxon>
        <taxon>Ecdysozoa</taxon>
        <taxon>Arthropoda</taxon>
        <taxon>Chelicerata</taxon>
        <taxon>Arachnida</taxon>
        <taxon>Acari</taxon>
        <taxon>Parasitiformes</taxon>
        <taxon>Mesostigmata</taxon>
        <taxon>Gamasina</taxon>
        <taxon>Dermanyssoidea</taxon>
        <taxon>Varroidae</taxon>
        <taxon>Varroa</taxon>
    </lineage>
</organism>
<dbReference type="GO" id="GO:0071013">
    <property type="term" value="C:catalytic step 2 spliceosome"/>
    <property type="evidence" value="ECO:0007669"/>
    <property type="project" value="TreeGrafter"/>
</dbReference>
<evidence type="ECO:0000256" key="5">
    <source>
        <dbReference type="ARBA" id="ARBA00023187"/>
    </source>
</evidence>
<accession>A0A7M7JJH9</accession>
<reference evidence="12" key="1">
    <citation type="submission" date="2021-01" db="UniProtKB">
        <authorList>
            <consortium name="EnsemblMetazoa"/>
        </authorList>
    </citation>
    <scope>IDENTIFICATION</scope>
</reference>
<dbReference type="PANTHER" id="PTHR44006">
    <property type="entry name" value="U5 SMALL NUCLEAR RIBONUCLEOPROTEIN 40 KDA PROTEIN"/>
    <property type="match status" value="1"/>
</dbReference>
<dbReference type="PROSITE" id="PS50294">
    <property type="entry name" value="WD_REPEATS_REGION"/>
    <property type="match status" value="5"/>
</dbReference>
<dbReference type="FunCoup" id="A0A7M7JJH9">
    <property type="interactions" value="2500"/>
</dbReference>
<evidence type="ECO:0000256" key="6">
    <source>
        <dbReference type="ARBA" id="ARBA00023242"/>
    </source>
</evidence>
<dbReference type="InParanoid" id="A0A7M7JJH9"/>